<keyword evidence="4" id="KW-1185">Reference proteome</keyword>
<feature type="compositionally biased region" description="Low complexity" evidence="1">
    <location>
        <begin position="138"/>
        <end position="150"/>
    </location>
</feature>
<dbReference type="Pfam" id="PF01740">
    <property type="entry name" value="STAS"/>
    <property type="match status" value="1"/>
</dbReference>
<organism evidence="3 4">
    <name type="scientific">Streptomyces eurythermus</name>
    <dbReference type="NCBI Taxonomy" id="42237"/>
    <lineage>
        <taxon>Bacteria</taxon>
        <taxon>Bacillati</taxon>
        <taxon>Actinomycetota</taxon>
        <taxon>Actinomycetes</taxon>
        <taxon>Kitasatosporales</taxon>
        <taxon>Streptomycetaceae</taxon>
        <taxon>Streptomyces</taxon>
    </lineage>
</organism>
<feature type="region of interest" description="Disordered" evidence="1">
    <location>
        <begin position="1"/>
        <end position="21"/>
    </location>
</feature>
<comment type="caution">
    <text evidence="3">The sequence shown here is derived from an EMBL/GenBank/DDBJ whole genome shotgun (WGS) entry which is preliminary data.</text>
</comment>
<evidence type="ECO:0000256" key="1">
    <source>
        <dbReference type="SAM" id="MobiDB-lite"/>
    </source>
</evidence>
<accession>A0ABW6Z4T6</accession>
<name>A0ABW6Z4T6_9ACTN</name>
<evidence type="ECO:0000259" key="2">
    <source>
        <dbReference type="PROSITE" id="PS50801"/>
    </source>
</evidence>
<proteinExistence type="predicted"/>
<dbReference type="Gene3D" id="3.30.750.24">
    <property type="entry name" value="STAS domain"/>
    <property type="match status" value="1"/>
</dbReference>
<dbReference type="Proteomes" id="UP001603418">
    <property type="component" value="Unassembled WGS sequence"/>
</dbReference>
<dbReference type="EMBL" id="JBICBM010000014">
    <property type="protein sequence ID" value="MFF9885444.1"/>
    <property type="molecule type" value="Genomic_DNA"/>
</dbReference>
<dbReference type="SUPFAM" id="SSF52091">
    <property type="entry name" value="SpoIIaa-like"/>
    <property type="match status" value="1"/>
</dbReference>
<feature type="domain" description="STAS" evidence="2">
    <location>
        <begin position="34"/>
        <end position="119"/>
    </location>
</feature>
<sequence length="157" mass="16156">MEIGQPSPARVRPGGPGPLLLRTEREHRTGLGAVSVLKARGTVDADNAGRLSAALAAHLADAERAGEHPLLDLTEAHLACAAALRALAAPTGALARAGRALHVVQPRPHVRETLAEAGLPGIRAHADLTTALRALDSGETPPTEPGTVPTAPRPTHR</sequence>
<evidence type="ECO:0000313" key="3">
    <source>
        <dbReference type="EMBL" id="MFF9885444.1"/>
    </source>
</evidence>
<protein>
    <submittedName>
        <fullName evidence="3">STAS domain-containing protein</fullName>
    </submittedName>
</protein>
<dbReference type="InterPro" id="IPR002645">
    <property type="entry name" value="STAS_dom"/>
</dbReference>
<gene>
    <name evidence="3" type="ORF">ACF1HC_28190</name>
</gene>
<dbReference type="RefSeq" id="WP_051815719.1">
    <property type="nucleotide sequence ID" value="NZ_JBFACJ010000015.1"/>
</dbReference>
<reference evidence="3 4" key="1">
    <citation type="submission" date="2024-10" db="EMBL/GenBank/DDBJ databases">
        <title>The Natural Products Discovery Center: Release of the First 8490 Sequenced Strains for Exploring Actinobacteria Biosynthetic Diversity.</title>
        <authorList>
            <person name="Kalkreuter E."/>
            <person name="Kautsar S.A."/>
            <person name="Yang D."/>
            <person name="Bader C.D."/>
            <person name="Teijaro C.N."/>
            <person name="Fluegel L."/>
            <person name="Davis C.M."/>
            <person name="Simpson J.R."/>
            <person name="Lauterbach L."/>
            <person name="Steele A.D."/>
            <person name="Gui C."/>
            <person name="Meng S."/>
            <person name="Li G."/>
            <person name="Viehrig K."/>
            <person name="Ye F."/>
            <person name="Su P."/>
            <person name="Kiefer A.F."/>
            <person name="Nichols A."/>
            <person name="Cepeda A.J."/>
            <person name="Yan W."/>
            <person name="Fan B."/>
            <person name="Jiang Y."/>
            <person name="Adhikari A."/>
            <person name="Zheng C.-J."/>
            <person name="Schuster L."/>
            <person name="Cowan T.M."/>
            <person name="Smanski M.J."/>
            <person name="Chevrette M.G."/>
            <person name="De Carvalho L.P.S."/>
            <person name="Shen B."/>
        </authorList>
    </citation>
    <scope>NUCLEOTIDE SEQUENCE [LARGE SCALE GENOMIC DNA]</scope>
    <source>
        <strain evidence="3 4">NPDC013366</strain>
    </source>
</reference>
<evidence type="ECO:0000313" key="4">
    <source>
        <dbReference type="Proteomes" id="UP001603418"/>
    </source>
</evidence>
<dbReference type="PROSITE" id="PS50801">
    <property type="entry name" value="STAS"/>
    <property type="match status" value="1"/>
</dbReference>
<feature type="region of interest" description="Disordered" evidence="1">
    <location>
        <begin position="134"/>
        <end position="157"/>
    </location>
</feature>
<dbReference type="InterPro" id="IPR036513">
    <property type="entry name" value="STAS_dom_sf"/>
</dbReference>